<proteinExistence type="inferred from homology"/>
<dbReference type="PANTHER" id="PTHR11660">
    <property type="entry name" value="SOLUTE CARRIER FAMILY 40 MEMBER"/>
    <property type="match status" value="1"/>
</dbReference>
<dbReference type="GeneID" id="40726952"/>
<keyword evidence="5 7" id="KW-1133">Transmembrane helix</keyword>
<dbReference type="GO" id="GO:0005381">
    <property type="term" value="F:iron ion transmembrane transporter activity"/>
    <property type="evidence" value="ECO:0007669"/>
    <property type="project" value="UniProtKB-UniRule"/>
</dbReference>
<comment type="caution">
    <text evidence="7">Lacks conserved residue(s) required for the propagation of feature annotation.</text>
</comment>
<keyword evidence="6 7" id="KW-0472">Membrane</keyword>
<dbReference type="AlphaFoldDB" id="A0A4U7KSF2"/>
<comment type="subcellular location">
    <subcellularLocation>
        <location evidence="1 7">Membrane</location>
        <topology evidence="1 7">Multi-pass membrane protein</topology>
    </subcellularLocation>
</comment>
<evidence type="ECO:0000313" key="9">
    <source>
        <dbReference type="Proteomes" id="UP000306050"/>
    </source>
</evidence>
<feature type="transmembrane region" description="Helical" evidence="7">
    <location>
        <begin position="330"/>
        <end position="350"/>
    </location>
</feature>
<dbReference type="KEGG" id="sgra:EX895_004057"/>
<feature type="transmembrane region" description="Helical" evidence="7">
    <location>
        <begin position="605"/>
        <end position="626"/>
    </location>
</feature>
<evidence type="ECO:0000256" key="6">
    <source>
        <dbReference type="ARBA" id="ARBA00023136"/>
    </source>
</evidence>
<evidence type="ECO:0000313" key="8">
    <source>
        <dbReference type="EMBL" id="TKY87380.1"/>
    </source>
</evidence>
<reference evidence="8 9" key="1">
    <citation type="submission" date="2019-05" db="EMBL/GenBank/DDBJ databases">
        <title>Sporisorium graminicola CBS 10092 draft sequencing and annotation.</title>
        <authorList>
            <person name="Solano-Gonzalez S."/>
            <person name="Caddick M.X."/>
            <person name="Darby A."/>
        </authorList>
    </citation>
    <scope>NUCLEOTIDE SEQUENCE [LARGE SCALE GENOMIC DNA]</scope>
    <source>
        <strain evidence="8 9">CBS 10092</strain>
    </source>
</reference>
<keyword evidence="9" id="KW-1185">Reference proteome</keyword>
<keyword evidence="4 7" id="KW-0812">Transmembrane</keyword>
<feature type="transmembrane region" description="Helical" evidence="7">
    <location>
        <begin position="305"/>
        <end position="324"/>
    </location>
</feature>
<protein>
    <recommendedName>
        <fullName evidence="7">Solute carrier family 40 member</fullName>
    </recommendedName>
</protein>
<keyword evidence="3 7" id="KW-0813">Transport</keyword>
<feature type="transmembrane region" description="Helical" evidence="7">
    <location>
        <begin position="458"/>
        <end position="481"/>
    </location>
</feature>
<accession>A0A4U7KSF2</accession>
<dbReference type="OrthoDB" id="648861at2759"/>
<dbReference type="SUPFAM" id="SSF103473">
    <property type="entry name" value="MFS general substrate transporter"/>
    <property type="match status" value="1"/>
</dbReference>
<evidence type="ECO:0000256" key="2">
    <source>
        <dbReference type="ARBA" id="ARBA00006279"/>
    </source>
</evidence>
<comment type="similarity">
    <text evidence="2 7">Belongs to the ferroportin (FP) (TC 2.A.100) family. SLC40A subfamily.</text>
</comment>
<evidence type="ECO:0000256" key="7">
    <source>
        <dbReference type="RuleBase" id="RU365065"/>
    </source>
</evidence>
<name>A0A4U7KSF2_9BASI</name>
<organism evidence="8 9">
    <name type="scientific">Sporisorium graminicola</name>
    <dbReference type="NCBI Taxonomy" id="280036"/>
    <lineage>
        <taxon>Eukaryota</taxon>
        <taxon>Fungi</taxon>
        <taxon>Dikarya</taxon>
        <taxon>Basidiomycota</taxon>
        <taxon>Ustilaginomycotina</taxon>
        <taxon>Ustilaginomycetes</taxon>
        <taxon>Ustilaginales</taxon>
        <taxon>Ustilaginaceae</taxon>
        <taxon>Sporisorium</taxon>
    </lineage>
</organism>
<evidence type="ECO:0000256" key="3">
    <source>
        <dbReference type="ARBA" id="ARBA00022448"/>
    </source>
</evidence>
<dbReference type="GO" id="GO:0016020">
    <property type="term" value="C:membrane"/>
    <property type="evidence" value="ECO:0007669"/>
    <property type="project" value="UniProtKB-SubCell"/>
</dbReference>
<evidence type="ECO:0000256" key="4">
    <source>
        <dbReference type="ARBA" id="ARBA00022692"/>
    </source>
</evidence>
<feature type="transmembrane region" description="Helical" evidence="7">
    <location>
        <begin position="174"/>
        <end position="194"/>
    </location>
</feature>
<dbReference type="PANTHER" id="PTHR11660:SF57">
    <property type="entry name" value="SOLUTE CARRIER FAMILY 40 MEMBER"/>
    <property type="match status" value="1"/>
</dbReference>
<dbReference type="InterPro" id="IPR036259">
    <property type="entry name" value="MFS_trans_sf"/>
</dbReference>
<dbReference type="Pfam" id="PF06963">
    <property type="entry name" value="FPN1"/>
    <property type="match status" value="1"/>
</dbReference>
<gene>
    <name evidence="8" type="ORF">EX895_004057</name>
</gene>
<feature type="transmembrane region" description="Helical" evidence="7">
    <location>
        <begin position="493"/>
        <end position="513"/>
    </location>
</feature>
<dbReference type="RefSeq" id="XP_029739365.1">
    <property type="nucleotide sequence ID" value="XM_029884655.1"/>
</dbReference>
<comment type="caution">
    <text evidence="8">The sequence shown here is derived from an EMBL/GenBank/DDBJ whole genome shotgun (WGS) entry which is preliminary data.</text>
</comment>
<evidence type="ECO:0000256" key="1">
    <source>
        <dbReference type="ARBA" id="ARBA00004141"/>
    </source>
</evidence>
<sequence length="648" mass="70558">MGWPVNGSAELHVRRRGLMQYGCKTVGIFHKSKFTANDAMSISTATLTAQEVGEQRQQGRSAMEADTIVLQPLPSVQRSPSRSSICKAHPAIDPIGELEIPEPEAIGADEATNDAGDESFGAIPASGPSDLDGKGTLLLAIQHASSSWGFRSAEFAYPLMMVQLFTNTLLPASVYGFVTTAGAILFSNNIGRLIDTYAHIKLRTLRAMILSQKLLVGASYGLFLVLFSSSALKLEAENGGKGPEDTAANAKPWIIFGAITLLGIGVMLSNVGVSVGVEREWVTIISDGSSARLTRLNAIMRRIDLISKLVSPLFVSALTSTVSYRLAAVVLLTVNAVTAVFELVFVGTVYRRFPSLAADEKAVIARRQAAAEASTHRSTSNERATDGRRGKTRVAQLVDRLTKSILDDVKQQYRDWKLFVRLPIFLTSLCISLLYMSVLSFDPTFIAYLKSETLYSDAFIAGMRAVGVVTGLIGTFLMPIMEKRIGLVRTGSYSLFAELIPLVPAVVSLWITGSPRDRFGLSDKRRPSWNTGLLFSGLALSRIGLWAFDLTQLAMIQTALSPEQLGADANRKNALMALQFSLQNVFDLGHYGLTLGWNRPQEFKYAATVSLAAVGAATVIYLVFYARRVRGHIVHLEGLQRLLSRKER</sequence>
<dbReference type="Proteomes" id="UP000306050">
    <property type="component" value="Chromosome SGRAM_22"/>
</dbReference>
<keyword evidence="7" id="KW-0406">Ion transport</keyword>
<dbReference type="EMBL" id="SRRM01000014">
    <property type="protein sequence ID" value="TKY87380.1"/>
    <property type="molecule type" value="Genomic_DNA"/>
</dbReference>
<comment type="function">
    <text evidence="7">May be involved in iron transport and iron homeostasis.</text>
</comment>
<feature type="transmembrane region" description="Helical" evidence="7">
    <location>
        <begin position="418"/>
        <end position="438"/>
    </location>
</feature>
<feature type="transmembrane region" description="Helical" evidence="7">
    <location>
        <begin position="214"/>
        <end position="232"/>
    </location>
</feature>
<feature type="transmembrane region" description="Helical" evidence="7">
    <location>
        <begin position="252"/>
        <end position="273"/>
    </location>
</feature>
<evidence type="ECO:0000256" key="5">
    <source>
        <dbReference type="ARBA" id="ARBA00022989"/>
    </source>
</evidence>
<dbReference type="InterPro" id="IPR009716">
    <property type="entry name" value="Ferroportin-1"/>
</dbReference>